<dbReference type="Gene3D" id="1.10.260.40">
    <property type="entry name" value="lambda repressor-like DNA-binding domains"/>
    <property type="match status" value="1"/>
</dbReference>
<name>A0AAP2CQE6_9RHOB</name>
<keyword evidence="1" id="KW-0175">Coiled coil</keyword>
<proteinExistence type="predicted"/>
<keyword evidence="4" id="KW-1185">Reference proteome</keyword>
<dbReference type="EMBL" id="JADQAZ010000003">
    <property type="protein sequence ID" value="MBT0958624.1"/>
    <property type="molecule type" value="Genomic_DNA"/>
</dbReference>
<protein>
    <submittedName>
        <fullName evidence="3">Helix-turn-helix domain-containing protein</fullName>
    </submittedName>
</protein>
<feature type="domain" description="HTH cro/C1-type" evidence="2">
    <location>
        <begin position="16"/>
        <end position="70"/>
    </location>
</feature>
<evidence type="ECO:0000313" key="3">
    <source>
        <dbReference type="EMBL" id="MBT0958624.1"/>
    </source>
</evidence>
<dbReference type="SMART" id="SM00530">
    <property type="entry name" value="HTH_XRE"/>
    <property type="match status" value="1"/>
</dbReference>
<evidence type="ECO:0000313" key="4">
    <source>
        <dbReference type="Proteomes" id="UP001315686"/>
    </source>
</evidence>
<accession>A0AAP2CQE6</accession>
<comment type="caution">
    <text evidence="3">The sequence shown here is derived from an EMBL/GenBank/DDBJ whole genome shotgun (WGS) entry which is preliminary data.</text>
</comment>
<dbReference type="AlphaFoldDB" id="A0AAP2CQE6"/>
<sequence length="137" mass="15026">MEDWYSNETATFGDRVAAAREGVGLTQQELAKRLGVKLKTVHGWEDDLTEPRANKLQMLSGVLGVSLMWLLSGEGDGLDGPESTPPLDDNARALMLELRQLRGEMDRAADRMGLLEKKLRAYIGLQGAELAEAEAND</sequence>
<evidence type="ECO:0000259" key="2">
    <source>
        <dbReference type="PROSITE" id="PS50943"/>
    </source>
</evidence>
<evidence type="ECO:0000256" key="1">
    <source>
        <dbReference type="SAM" id="Coils"/>
    </source>
</evidence>
<reference evidence="3 4" key="1">
    <citation type="journal article" date="2021" name="Arch. Microbiol.">
        <title>Harenicola maris gen. nov., sp. nov. isolated from the Sea of Japan shallow sediments.</title>
        <authorList>
            <person name="Romanenko L.A."/>
            <person name="Kurilenko V.V."/>
            <person name="Chernysheva N.Y."/>
            <person name="Tekutyeva L.A."/>
            <person name="Velansky P.V."/>
            <person name="Svetashev V.I."/>
            <person name="Isaeva M.P."/>
        </authorList>
    </citation>
    <scope>NUCLEOTIDE SEQUENCE [LARGE SCALE GENOMIC DNA]</scope>
    <source>
        <strain evidence="3 4">KMM 3653</strain>
    </source>
</reference>
<feature type="coiled-coil region" evidence="1">
    <location>
        <begin position="91"/>
        <end position="118"/>
    </location>
</feature>
<gene>
    <name evidence="3" type="ORF">IV417_14635</name>
</gene>
<dbReference type="Pfam" id="PF01381">
    <property type="entry name" value="HTH_3"/>
    <property type="match status" value="1"/>
</dbReference>
<dbReference type="GO" id="GO:0003677">
    <property type="term" value="F:DNA binding"/>
    <property type="evidence" value="ECO:0007669"/>
    <property type="project" value="InterPro"/>
</dbReference>
<dbReference type="InterPro" id="IPR010982">
    <property type="entry name" value="Lambda_DNA-bd_dom_sf"/>
</dbReference>
<dbReference type="PROSITE" id="PS50943">
    <property type="entry name" value="HTH_CROC1"/>
    <property type="match status" value="1"/>
</dbReference>
<organism evidence="3 4">
    <name type="scientific">Harenicola maris</name>
    <dbReference type="NCBI Taxonomy" id="2841044"/>
    <lineage>
        <taxon>Bacteria</taxon>
        <taxon>Pseudomonadati</taxon>
        <taxon>Pseudomonadota</taxon>
        <taxon>Alphaproteobacteria</taxon>
        <taxon>Rhodobacterales</taxon>
        <taxon>Paracoccaceae</taxon>
        <taxon>Harenicola</taxon>
    </lineage>
</organism>
<dbReference type="RefSeq" id="WP_327794849.1">
    <property type="nucleotide sequence ID" value="NZ_JADQAZ010000003.1"/>
</dbReference>
<dbReference type="CDD" id="cd00093">
    <property type="entry name" value="HTH_XRE"/>
    <property type="match status" value="1"/>
</dbReference>
<dbReference type="SUPFAM" id="SSF47413">
    <property type="entry name" value="lambda repressor-like DNA-binding domains"/>
    <property type="match status" value="1"/>
</dbReference>
<dbReference type="Proteomes" id="UP001315686">
    <property type="component" value="Unassembled WGS sequence"/>
</dbReference>
<dbReference type="InterPro" id="IPR001387">
    <property type="entry name" value="Cro/C1-type_HTH"/>
</dbReference>